<dbReference type="InterPro" id="IPR015089">
    <property type="entry name" value="UQCR"/>
</dbReference>
<proteinExistence type="predicted"/>
<dbReference type="Proteomes" id="UP001234178">
    <property type="component" value="Unassembled WGS sequence"/>
</dbReference>
<organism evidence="1 2">
    <name type="scientific">Daphnia magna</name>
    <dbReference type="NCBI Taxonomy" id="35525"/>
    <lineage>
        <taxon>Eukaryota</taxon>
        <taxon>Metazoa</taxon>
        <taxon>Ecdysozoa</taxon>
        <taxon>Arthropoda</taxon>
        <taxon>Crustacea</taxon>
        <taxon>Branchiopoda</taxon>
        <taxon>Diplostraca</taxon>
        <taxon>Cladocera</taxon>
        <taxon>Anomopoda</taxon>
        <taxon>Daphniidae</taxon>
        <taxon>Daphnia</taxon>
    </lineage>
</organism>
<evidence type="ECO:0000313" key="2">
    <source>
        <dbReference type="Proteomes" id="UP001234178"/>
    </source>
</evidence>
<dbReference type="Gene3D" id="1.20.5.220">
    <property type="match status" value="1"/>
</dbReference>
<keyword evidence="2" id="KW-1185">Reference proteome</keyword>
<sequence length="150" mass="16157">MLIRKPRGSFGPIGAGLVLLLGAASGSYIWGPSIQNYLNTDPEILAYRKKANVAAILLSSLPIRRKGYLVTVSHQQADMLSIRSAIIQSRRLASGGHGPSGPRLTVHALKAMIPSATGYGAAAAALGLYFTDWKLVLQYLPFYNGKFEEK</sequence>
<accession>A0ABR0A7M7</accession>
<gene>
    <name evidence="1" type="ORF">OUZ56_003068</name>
</gene>
<comment type="caution">
    <text evidence="1">The sequence shown here is derived from an EMBL/GenBank/DDBJ whole genome shotgun (WGS) entry which is preliminary data.</text>
</comment>
<protein>
    <submittedName>
        <fullName evidence="1">Uncharacterized protein</fullName>
    </submittedName>
</protein>
<dbReference type="SUPFAM" id="SSF81518">
    <property type="entry name" value="Subunit XI (6.4 kDa protein) of cytochrome bc1 complex (Ubiquinol-cytochrome c reductase)"/>
    <property type="match status" value="1"/>
</dbReference>
<dbReference type="PANTHER" id="PTHR15420:SF2">
    <property type="entry name" value="CYTOCHROME B-C1 COMPLEX SUBUNIT 10"/>
    <property type="match status" value="1"/>
</dbReference>
<dbReference type="InterPro" id="IPR029027">
    <property type="entry name" value="Single_a-helix_sf"/>
</dbReference>
<evidence type="ECO:0000313" key="1">
    <source>
        <dbReference type="EMBL" id="KAK4021141.1"/>
    </source>
</evidence>
<reference evidence="1 2" key="1">
    <citation type="journal article" date="2023" name="Nucleic Acids Res.">
        <title>The hologenome of Daphnia magna reveals possible DNA methylation and microbiome-mediated evolution of the host genome.</title>
        <authorList>
            <person name="Chaturvedi A."/>
            <person name="Li X."/>
            <person name="Dhandapani V."/>
            <person name="Marshall H."/>
            <person name="Kissane S."/>
            <person name="Cuenca-Cambronero M."/>
            <person name="Asole G."/>
            <person name="Calvet F."/>
            <person name="Ruiz-Romero M."/>
            <person name="Marangio P."/>
            <person name="Guigo R."/>
            <person name="Rago D."/>
            <person name="Mirbahai L."/>
            <person name="Eastwood N."/>
            <person name="Colbourne J.K."/>
            <person name="Zhou J."/>
            <person name="Mallon E."/>
            <person name="Orsini L."/>
        </authorList>
    </citation>
    <scope>NUCLEOTIDE SEQUENCE [LARGE SCALE GENOMIC DNA]</scope>
    <source>
        <strain evidence="1">LRV0_1</strain>
    </source>
</reference>
<dbReference type="PANTHER" id="PTHR15420">
    <property type="entry name" value="UBIQUINOL-CYTOCHROME C REDUCTASE COMPLEX 6.4 KD PROTEIN"/>
    <property type="match status" value="1"/>
</dbReference>
<name>A0ABR0A7M7_9CRUS</name>
<dbReference type="EMBL" id="JAOYFB010000036">
    <property type="protein sequence ID" value="KAK4021141.1"/>
    <property type="molecule type" value="Genomic_DNA"/>
</dbReference>
<dbReference type="Pfam" id="PF08997">
    <property type="entry name" value="UCR_6-4kD"/>
    <property type="match status" value="1"/>
</dbReference>